<feature type="non-terminal residue" evidence="1">
    <location>
        <position position="101"/>
    </location>
</feature>
<evidence type="ECO:0000313" key="1">
    <source>
        <dbReference type="EMBL" id="JAA88925.1"/>
    </source>
</evidence>
<proteinExistence type="predicted"/>
<dbReference type="AlphaFoldDB" id="S4PMC4"/>
<organism evidence="1">
    <name type="scientific">Pararge aegeria</name>
    <name type="common">speckled wood butterfly</name>
    <dbReference type="NCBI Taxonomy" id="116150"/>
    <lineage>
        <taxon>Eukaryota</taxon>
        <taxon>Metazoa</taxon>
        <taxon>Ecdysozoa</taxon>
        <taxon>Arthropoda</taxon>
        <taxon>Hexapoda</taxon>
        <taxon>Insecta</taxon>
        <taxon>Pterygota</taxon>
        <taxon>Neoptera</taxon>
        <taxon>Endopterygota</taxon>
        <taxon>Lepidoptera</taxon>
        <taxon>Glossata</taxon>
        <taxon>Ditrysia</taxon>
        <taxon>Papilionoidea</taxon>
        <taxon>Nymphalidae</taxon>
        <taxon>Satyrinae</taxon>
        <taxon>Satyrini</taxon>
        <taxon>Parargina</taxon>
        <taxon>Pararge</taxon>
    </lineage>
</organism>
<dbReference type="EMBL" id="GAIX01003635">
    <property type="protein sequence ID" value="JAA88925.1"/>
    <property type="molecule type" value="Transcribed_RNA"/>
</dbReference>
<protein>
    <submittedName>
        <fullName evidence="1">Uncharacterized protein</fullName>
    </submittedName>
</protein>
<sequence length="101" mass="10862">MIISVFHYCGFNIESFHVVCQHSLYTTTLALFHSCPQSRGPVCRVTLSLSRVIVRPVGAVRPSRRLVPQRGVGVAAGGRGSEAERVALCGRRLELEAGVGG</sequence>
<accession>S4PMC4</accession>
<reference evidence="1" key="1">
    <citation type="journal article" date="2013" name="BMC Genomics">
        <title>Unscrambling butterfly oogenesis.</title>
        <authorList>
            <person name="Carter J.M."/>
            <person name="Baker S.C."/>
            <person name="Pink R."/>
            <person name="Carter D.R."/>
            <person name="Collins A."/>
            <person name="Tomlin J."/>
            <person name="Gibbs M."/>
            <person name="Breuker C.J."/>
        </authorList>
    </citation>
    <scope>NUCLEOTIDE SEQUENCE</scope>
    <source>
        <tissue evidence="1">Ovary</tissue>
    </source>
</reference>
<name>S4PMC4_9NEOP</name>
<reference evidence="1" key="2">
    <citation type="submission" date="2013-05" db="EMBL/GenBank/DDBJ databases">
        <authorList>
            <person name="Carter J.-M."/>
            <person name="Baker S.C."/>
            <person name="Pink R."/>
            <person name="Carter D.R.F."/>
            <person name="Collins A."/>
            <person name="Tomlin J."/>
            <person name="Gibbs M."/>
            <person name="Breuker C.J."/>
        </authorList>
    </citation>
    <scope>NUCLEOTIDE SEQUENCE</scope>
    <source>
        <tissue evidence="1">Ovary</tissue>
    </source>
</reference>